<gene>
    <name evidence="1" type="ORF">DV520_00215</name>
</gene>
<sequence length="164" mass="18618">MERSKLKLTVIFLLTVLDLFLLGSVLMQCHQSRDYARTTQTQILVYLERNGIEVQQETIPWESGLSARREDLADQILPDSEWPAQGLPDNCEVQPAREPATLLMDFVRGLSELGQTCETIHGIQEGYWYSGEEDRAVLTPMWEIETDQGTFLLDCAQGLLTRAT</sequence>
<keyword evidence="2" id="KW-1185">Reference proteome</keyword>
<dbReference type="GeneID" id="97994156"/>
<proteinExistence type="predicted"/>
<dbReference type="EMBL" id="QQRQ01000001">
    <property type="protein sequence ID" value="RFT07605.1"/>
    <property type="molecule type" value="Genomic_DNA"/>
</dbReference>
<comment type="caution">
    <text evidence="1">The sequence shown here is derived from an EMBL/GenBank/DDBJ whole genome shotgun (WGS) entry which is preliminary data.</text>
</comment>
<name>A0A3E2B6J0_9FIRM</name>
<protein>
    <submittedName>
        <fullName evidence="1">Uncharacterized protein</fullName>
    </submittedName>
</protein>
<dbReference type="Proteomes" id="UP000260649">
    <property type="component" value="Unassembled WGS sequence"/>
</dbReference>
<accession>A0A3E2B6J0</accession>
<dbReference type="OrthoDB" id="1848018at2"/>
<evidence type="ECO:0000313" key="1">
    <source>
        <dbReference type="EMBL" id="RFT07605.1"/>
    </source>
</evidence>
<evidence type="ECO:0000313" key="2">
    <source>
        <dbReference type="Proteomes" id="UP000260649"/>
    </source>
</evidence>
<dbReference type="RefSeq" id="WP_117141401.1">
    <property type="nucleotide sequence ID" value="NZ_CAKXKJ010000003.1"/>
</dbReference>
<dbReference type="AlphaFoldDB" id="A0A3E2B6J0"/>
<organism evidence="1 2">
    <name type="scientific">Evtepia gabavorous</name>
    <dbReference type="NCBI Taxonomy" id="2211183"/>
    <lineage>
        <taxon>Bacteria</taxon>
        <taxon>Bacillati</taxon>
        <taxon>Bacillota</taxon>
        <taxon>Clostridia</taxon>
        <taxon>Eubacteriales</taxon>
        <taxon>Evtepia</taxon>
    </lineage>
</organism>
<reference evidence="1 2" key="1">
    <citation type="submission" date="2018-07" db="EMBL/GenBank/DDBJ databases">
        <title>GABA Modulating Bacteria of the Human Gut Microbiota.</title>
        <authorList>
            <person name="Strandwitz P."/>
            <person name="Kim K.H."/>
            <person name="Terekhova D."/>
            <person name="Liu J.K."/>
            <person name="Sharma A."/>
            <person name="Levering J."/>
            <person name="Mcdonald D."/>
            <person name="Dietrich D."/>
            <person name="Ramadhar T.R."/>
            <person name="Lekbua A."/>
            <person name="Mroue N."/>
            <person name="Liston C."/>
            <person name="Stewart E.J."/>
            <person name="Dubin M.J."/>
            <person name="Zengler K."/>
            <person name="Knight R."/>
            <person name="Gilbert J.A."/>
            <person name="Clardy J."/>
            <person name="Lewis K."/>
        </authorList>
    </citation>
    <scope>NUCLEOTIDE SEQUENCE [LARGE SCALE GENOMIC DNA]</scope>
    <source>
        <strain evidence="1 2">KLE1738</strain>
    </source>
</reference>